<dbReference type="EMBL" id="MU551697">
    <property type="protein sequence ID" value="KAI5617830.1"/>
    <property type="molecule type" value="Genomic_DNA"/>
</dbReference>
<protein>
    <submittedName>
        <fullName evidence="1">Suppressor APC domain-containing protein 1</fullName>
    </submittedName>
</protein>
<dbReference type="Pfam" id="PF11414">
    <property type="entry name" value="Suppressor_APC"/>
    <property type="match status" value="1"/>
</dbReference>
<organism evidence="1 2">
    <name type="scientific">Silurus asotus</name>
    <name type="common">Amur catfish</name>
    <name type="synonym">Parasilurus asotus</name>
    <dbReference type="NCBI Taxonomy" id="30991"/>
    <lineage>
        <taxon>Eukaryota</taxon>
        <taxon>Metazoa</taxon>
        <taxon>Chordata</taxon>
        <taxon>Craniata</taxon>
        <taxon>Vertebrata</taxon>
        <taxon>Euteleostomi</taxon>
        <taxon>Actinopterygii</taxon>
        <taxon>Neopterygii</taxon>
        <taxon>Teleostei</taxon>
        <taxon>Ostariophysi</taxon>
        <taxon>Siluriformes</taxon>
        <taxon>Siluridae</taxon>
        <taxon>Silurus</taxon>
    </lineage>
</organism>
<evidence type="ECO:0000313" key="2">
    <source>
        <dbReference type="Proteomes" id="UP001205998"/>
    </source>
</evidence>
<dbReference type="InterPro" id="IPR026828">
    <property type="entry name" value="SAPC2_1/2"/>
</dbReference>
<keyword evidence="2" id="KW-1185">Reference proteome</keyword>
<dbReference type="AlphaFoldDB" id="A0AAD5FI50"/>
<reference evidence="1" key="1">
    <citation type="submission" date="2018-07" db="EMBL/GenBank/DDBJ databases">
        <title>Comparative genomics of catfishes provides insights into carnivory and benthic adaptation.</title>
        <authorList>
            <person name="Zhang Y."/>
            <person name="Wang D."/>
            <person name="Peng Z."/>
            <person name="Zheng S."/>
            <person name="Shao F."/>
            <person name="Tao W."/>
        </authorList>
    </citation>
    <scope>NUCLEOTIDE SEQUENCE</scope>
    <source>
        <strain evidence="1">Chongqing</strain>
    </source>
</reference>
<proteinExistence type="predicted"/>
<evidence type="ECO:0000313" key="1">
    <source>
        <dbReference type="EMBL" id="KAI5617830.1"/>
    </source>
</evidence>
<gene>
    <name evidence="1" type="ORF">C0J50_22419</name>
</gene>
<dbReference type="Proteomes" id="UP001205998">
    <property type="component" value="Unassembled WGS sequence"/>
</dbReference>
<accession>A0AAD5FI50</accession>
<dbReference type="PANTHER" id="PTHR14907">
    <property type="entry name" value="FI14130P"/>
    <property type="match status" value="1"/>
</dbReference>
<dbReference type="PANTHER" id="PTHR14907:SF4">
    <property type="entry name" value="SUPPRESSOR APC DOMAIN-CONTAINING PROTEIN 1"/>
    <property type="match status" value="1"/>
</dbReference>
<sequence>MCLQKLKKLRALEREKDSLWIGLQVLEQARFCYQHQLDQVSQRSVRIGTKEHDAEEKGWSCALRSAMQRVNGSLGSLLNNAYVCSAAPDEKDGSDWYLRWTNATLTRLKLVSPCGFTASGSKKETAGLLQRNSEGFSV</sequence>
<comment type="caution">
    <text evidence="1">The sequence shown here is derived from an EMBL/GenBank/DDBJ whole genome shotgun (WGS) entry which is preliminary data.</text>
</comment>
<name>A0AAD5FI50_SILAS</name>